<sequence>SFYEKRDLIQFRFTITSIDNNLLSFWEPNAPLFEERLESLIHSFEKGYKTSISVEPFLDLDPFLLIDELAPFVTESIWI</sequence>
<name>A0A0F8X8H8_9ZZZZ</name>
<evidence type="ECO:0000313" key="1">
    <source>
        <dbReference type="EMBL" id="KKK65407.1"/>
    </source>
</evidence>
<dbReference type="AlphaFoldDB" id="A0A0F8X8H8"/>
<dbReference type="EMBL" id="LAZR01060569">
    <property type="protein sequence ID" value="KKK65407.1"/>
    <property type="molecule type" value="Genomic_DNA"/>
</dbReference>
<reference evidence="1" key="1">
    <citation type="journal article" date="2015" name="Nature">
        <title>Complex archaea that bridge the gap between prokaryotes and eukaryotes.</title>
        <authorList>
            <person name="Spang A."/>
            <person name="Saw J.H."/>
            <person name="Jorgensen S.L."/>
            <person name="Zaremba-Niedzwiedzka K."/>
            <person name="Martijn J."/>
            <person name="Lind A.E."/>
            <person name="van Eijk R."/>
            <person name="Schleper C."/>
            <person name="Guy L."/>
            <person name="Ettema T.J."/>
        </authorList>
    </citation>
    <scope>NUCLEOTIDE SEQUENCE</scope>
</reference>
<gene>
    <name evidence="1" type="ORF">LCGC14_2974430</name>
</gene>
<comment type="caution">
    <text evidence="1">The sequence shown here is derived from an EMBL/GenBank/DDBJ whole genome shotgun (WGS) entry which is preliminary data.</text>
</comment>
<proteinExistence type="predicted"/>
<protein>
    <submittedName>
        <fullName evidence="1">Uncharacterized protein</fullName>
    </submittedName>
</protein>
<dbReference type="Gene3D" id="3.80.30.30">
    <property type="match status" value="1"/>
</dbReference>
<accession>A0A0F8X8H8</accession>
<organism evidence="1">
    <name type="scientific">marine sediment metagenome</name>
    <dbReference type="NCBI Taxonomy" id="412755"/>
    <lineage>
        <taxon>unclassified sequences</taxon>
        <taxon>metagenomes</taxon>
        <taxon>ecological metagenomes</taxon>
    </lineage>
</organism>
<feature type="non-terminal residue" evidence="1">
    <location>
        <position position="1"/>
    </location>
</feature>